<dbReference type="AlphaFoldDB" id="A0A9W6SLH6"/>
<protein>
    <recommendedName>
        <fullName evidence="5">VCBS repeat protein</fullName>
    </recommendedName>
</protein>
<comment type="caution">
    <text evidence="3">The sequence shown here is derived from an EMBL/GenBank/DDBJ whole genome shotgun (WGS) entry which is preliminary data.</text>
</comment>
<name>A0A9W6SLH6_9ACTN</name>
<sequence>MQSIRHRILAGAALALAIFAGPAAVLADPAPAQADIITETAVQTDVEVGSSWNTQWFTYSGDVLQDCKGYTYRETFRIEWDADIRLDGVYVRKVTIKMWNEYKGTPTLGVGRYRIWGSGDPWVEESYRSFDTDNEWEEWSPHKPNENGINRFFPWASSDIVAFGFGITDPCVEVDGANRMINLQFQLKRHVTMSSIPTGTIADVNLDGKNDILTRFANGELWLYPGNGSNGFAASYKVGHGFNGASSISVGDTNGDGKPDLITTAADGGDLRIYNHSGNPGSPYGSSIVVGSDWDTMTAVNVGDVNLDGKLDLIGRDTNGNLRAYPGNNANHFGDAYTIGTYWGAMKEINVADVDRDGRADLIGMTQTGDAYLYSHNGNNANPYTGNGRLIGTSWSGMTAVLFGDFNGDGRPDIVTRDGGALILYSHTGTGTPYTRGAQIGRGWANMTDID</sequence>
<evidence type="ECO:0000256" key="1">
    <source>
        <dbReference type="ARBA" id="ARBA00022729"/>
    </source>
</evidence>
<proteinExistence type="predicted"/>
<dbReference type="Pfam" id="PF13517">
    <property type="entry name" value="FG-GAP_3"/>
    <property type="match status" value="2"/>
</dbReference>
<dbReference type="Gene3D" id="2.130.10.130">
    <property type="entry name" value="Integrin alpha, N-terminal"/>
    <property type="match status" value="2"/>
</dbReference>
<dbReference type="PANTHER" id="PTHR44103">
    <property type="entry name" value="PROPROTEIN CONVERTASE P"/>
    <property type="match status" value="1"/>
</dbReference>
<keyword evidence="4" id="KW-1185">Reference proteome</keyword>
<evidence type="ECO:0000256" key="2">
    <source>
        <dbReference type="SAM" id="SignalP"/>
    </source>
</evidence>
<reference evidence="3" key="1">
    <citation type="submission" date="2023-03" db="EMBL/GenBank/DDBJ databases">
        <title>Actinorhabdospora filicis NBRC 111898.</title>
        <authorList>
            <person name="Ichikawa N."/>
            <person name="Sato H."/>
            <person name="Tonouchi N."/>
        </authorList>
    </citation>
    <scope>NUCLEOTIDE SEQUENCE</scope>
    <source>
        <strain evidence="3">NBRC 111898</strain>
    </source>
</reference>
<evidence type="ECO:0000313" key="3">
    <source>
        <dbReference type="EMBL" id="GLZ77987.1"/>
    </source>
</evidence>
<dbReference type="InterPro" id="IPR028994">
    <property type="entry name" value="Integrin_alpha_N"/>
</dbReference>
<gene>
    <name evidence="3" type="ORF">Afil01_27940</name>
</gene>
<evidence type="ECO:0000313" key="4">
    <source>
        <dbReference type="Proteomes" id="UP001165079"/>
    </source>
</evidence>
<keyword evidence="1 2" id="KW-0732">Signal</keyword>
<dbReference type="InterPro" id="IPR013517">
    <property type="entry name" value="FG-GAP"/>
</dbReference>
<dbReference type="RefSeq" id="WP_285663166.1">
    <property type="nucleotide sequence ID" value="NZ_BSTX01000002.1"/>
</dbReference>
<dbReference type="EMBL" id="BSTX01000002">
    <property type="protein sequence ID" value="GLZ77987.1"/>
    <property type="molecule type" value="Genomic_DNA"/>
</dbReference>
<feature type="signal peptide" evidence="2">
    <location>
        <begin position="1"/>
        <end position="27"/>
    </location>
</feature>
<accession>A0A9W6SLH6</accession>
<dbReference type="SUPFAM" id="SSF69318">
    <property type="entry name" value="Integrin alpha N-terminal domain"/>
    <property type="match status" value="1"/>
</dbReference>
<dbReference type="PANTHER" id="PTHR44103:SF1">
    <property type="entry name" value="PROPROTEIN CONVERTASE P"/>
    <property type="match status" value="1"/>
</dbReference>
<feature type="chain" id="PRO_5040817722" description="VCBS repeat protein" evidence="2">
    <location>
        <begin position="28"/>
        <end position="451"/>
    </location>
</feature>
<dbReference type="Proteomes" id="UP001165079">
    <property type="component" value="Unassembled WGS sequence"/>
</dbReference>
<organism evidence="3 4">
    <name type="scientific">Actinorhabdospora filicis</name>
    <dbReference type="NCBI Taxonomy" id="1785913"/>
    <lineage>
        <taxon>Bacteria</taxon>
        <taxon>Bacillati</taxon>
        <taxon>Actinomycetota</taxon>
        <taxon>Actinomycetes</taxon>
        <taxon>Micromonosporales</taxon>
        <taxon>Micromonosporaceae</taxon>
        <taxon>Actinorhabdospora</taxon>
    </lineage>
</organism>
<evidence type="ECO:0008006" key="5">
    <source>
        <dbReference type="Google" id="ProtNLM"/>
    </source>
</evidence>